<dbReference type="Pfam" id="PF20216">
    <property type="entry name" value="DUF6576"/>
    <property type="match status" value="1"/>
</dbReference>
<keyword evidence="9" id="KW-0378">Hydrolase</keyword>
<keyword evidence="3 6" id="KW-1133">Transmembrane helix</keyword>
<dbReference type="GO" id="GO:0016020">
    <property type="term" value="C:membrane"/>
    <property type="evidence" value="ECO:0007669"/>
    <property type="project" value="UniProtKB-SubCell"/>
</dbReference>
<dbReference type="PANTHER" id="PTHR43066:SF11">
    <property type="entry name" value="PEPTIDASE S54 RHOMBOID DOMAIN-CONTAINING PROTEIN"/>
    <property type="match status" value="1"/>
</dbReference>
<dbReference type="SUPFAM" id="SSF144091">
    <property type="entry name" value="Rhomboid-like"/>
    <property type="match status" value="1"/>
</dbReference>
<evidence type="ECO:0000259" key="7">
    <source>
        <dbReference type="Pfam" id="PF01694"/>
    </source>
</evidence>
<evidence type="ECO:0000256" key="1">
    <source>
        <dbReference type="ARBA" id="ARBA00004141"/>
    </source>
</evidence>
<feature type="transmembrane region" description="Helical" evidence="6">
    <location>
        <begin position="176"/>
        <end position="193"/>
    </location>
</feature>
<evidence type="ECO:0000256" key="4">
    <source>
        <dbReference type="ARBA" id="ARBA00023136"/>
    </source>
</evidence>
<dbReference type="Gene3D" id="1.20.1540.10">
    <property type="entry name" value="Rhomboid-like"/>
    <property type="match status" value="1"/>
</dbReference>
<dbReference type="GO" id="GO:0004252">
    <property type="term" value="F:serine-type endopeptidase activity"/>
    <property type="evidence" value="ECO:0007669"/>
    <property type="project" value="InterPro"/>
</dbReference>
<feature type="domain" description="Peptidase S54 rhomboid" evidence="7">
    <location>
        <begin position="47"/>
        <end position="216"/>
    </location>
</feature>
<dbReference type="InterPro" id="IPR046483">
    <property type="entry name" value="DUF6576"/>
</dbReference>
<name>D1PTR2_9BACT</name>
<dbReference type="eggNOG" id="COG0705">
    <property type="taxonomic scope" value="Bacteria"/>
</dbReference>
<dbReference type="PANTHER" id="PTHR43066">
    <property type="entry name" value="RHOMBOID-RELATED PROTEIN"/>
    <property type="match status" value="1"/>
</dbReference>
<feature type="domain" description="DUF6576" evidence="8">
    <location>
        <begin position="265"/>
        <end position="307"/>
    </location>
</feature>
<feature type="transmembrane region" description="Helical" evidence="6">
    <location>
        <begin position="135"/>
        <end position="156"/>
    </location>
</feature>
<reference evidence="9 10" key="1">
    <citation type="submission" date="2009-10" db="EMBL/GenBank/DDBJ databases">
        <authorList>
            <person name="Qin X."/>
            <person name="Bachman B."/>
            <person name="Battles P."/>
            <person name="Bell A."/>
            <person name="Bess C."/>
            <person name="Bickham C."/>
            <person name="Chaboub L."/>
            <person name="Chen D."/>
            <person name="Coyle M."/>
            <person name="Deiros D.R."/>
            <person name="Dinh H."/>
            <person name="Forbes L."/>
            <person name="Fowler G."/>
            <person name="Francisco L."/>
            <person name="Fu Q."/>
            <person name="Gubbala S."/>
            <person name="Hale W."/>
            <person name="Han Y."/>
            <person name="Hemphill L."/>
            <person name="Highlander S.K."/>
            <person name="Hirani K."/>
            <person name="Hogues M."/>
            <person name="Jackson L."/>
            <person name="Jakkamsetti A."/>
            <person name="Javaid M."/>
            <person name="Jiang H."/>
            <person name="Korchina V."/>
            <person name="Kovar C."/>
            <person name="Lara F."/>
            <person name="Lee S."/>
            <person name="Mata R."/>
            <person name="Mathew T."/>
            <person name="Moen C."/>
            <person name="Morales K."/>
            <person name="Munidasa M."/>
            <person name="Nazareth L."/>
            <person name="Ngo R."/>
            <person name="Nguyen L."/>
            <person name="Okwuonu G."/>
            <person name="Ongeri F."/>
            <person name="Patil S."/>
            <person name="Petrosino J."/>
            <person name="Pham C."/>
            <person name="Pham P."/>
            <person name="Pu L.-L."/>
            <person name="Puazo M."/>
            <person name="Raj R."/>
            <person name="Reid J."/>
            <person name="Rouhana J."/>
            <person name="Saada N."/>
            <person name="Shang Y."/>
            <person name="Simmons D."/>
            <person name="Thornton R."/>
            <person name="Warren J."/>
            <person name="Weissenberger G."/>
            <person name="Zhang J."/>
            <person name="Zhang L."/>
            <person name="Zhou C."/>
            <person name="Zhu D."/>
            <person name="Muzny D."/>
            <person name="Worley K."/>
            <person name="Gibbs R."/>
        </authorList>
    </citation>
    <scope>NUCLEOTIDE SEQUENCE [LARGE SCALE GENOMIC DNA]</scope>
    <source>
        <strain evidence="9 10">DSM 17361</strain>
    </source>
</reference>
<evidence type="ECO:0000256" key="3">
    <source>
        <dbReference type="ARBA" id="ARBA00022989"/>
    </source>
</evidence>
<dbReference type="RefSeq" id="WP_007174696.1">
    <property type="nucleotide sequence ID" value="NZ_GG704782.1"/>
</dbReference>
<dbReference type="InterPro" id="IPR035952">
    <property type="entry name" value="Rhomboid-like_sf"/>
</dbReference>
<evidence type="ECO:0000256" key="5">
    <source>
        <dbReference type="SAM" id="MobiDB-lite"/>
    </source>
</evidence>
<feature type="compositionally biased region" description="Basic and acidic residues" evidence="5">
    <location>
        <begin position="245"/>
        <end position="255"/>
    </location>
</feature>
<feature type="transmembrane region" description="Helical" evidence="6">
    <location>
        <begin position="88"/>
        <end position="115"/>
    </location>
</feature>
<keyword evidence="10" id="KW-1185">Reference proteome</keyword>
<dbReference type="AlphaFoldDB" id="D1PTR2"/>
<accession>D1PTR2</accession>
<comment type="subcellular location">
    <subcellularLocation>
        <location evidence="1">Membrane</location>
        <topology evidence="1">Multi-pass membrane protein</topology>
    </subcellularLocation>
</comment>
<dbReference type="Pfam" id="PF01694">
    <property type="entry name" value="Rhomboid"/>
    <property type="match status" value="1"/>
</dbReference>
<evidence type="ECO:0000259" key="8">
    <source>
        <dbReference type="Pfam" id="PF20216"/>
    </source>
</evidence>
<dbReference type="Proteomes" id="UP000003160">
    <property type="component" value="Unassembled WGS sequence"/>
</dbReference>
<feature type="transmembrane region" description="Helical" evidence="6">
    <location>
        <begin position="199"/>
        <end position="218"/>
    </location>
</feature>
<dbReference type="OrthoDB" id="9807874at2"/>
<keyword evidence="4 6" id="KW-0472">Membrane</keyword>
<organism evidence="9 10">
    <name type="scientific">Hallella bergensis DSM 17361</name>
    <dbReference type="NCBI Taxonomy" id="585502"/>
    <lineage>
        <taxon>Bacteria</taxon>
        <taxon>Pseudomonadati</taxon>
        <taxon>Bacteroidota</taxon>
        <taxon>Bacteroidia</taxon>
        <taxon>Bacteroidales</taxon>
        <taxon>Prevotellaceae</taxon>
        <taxon>Hallella</taxon>
    </lineage>
</organism>
<feature type="transmembrane region" description="Helical" evidence="6">
    <location>
        <begin position="12"/>
        <end position="29"/>
    </location>
</feature>
<proteinExistence type="predicted"/>
<evidence type="ECO:0000313" key="9">
    <source>
        <dbReference type="EMBL" id="EFA45248.1"/>
    </source>
</evidence>
<evidence type="ECO:0000256" key="2">
    <source>
        <dbReference type="ARBA" id="ARBA00022692"/>
    </source>
</evidence>
<keyword evidence="2 6" id="KW-0812">Transmembrane</keyword>
<protein>
    <submittedName>
        <fullName evidence="9">Peptidase, S54 family</fullName>
        <ecNumber evidence="9">3.4.21.-</ecNumber>
    </submittedName>
</protein>
<sequence length="307" mass="35076">MLKIPSVTKNLLVINFLAFIALLVGRQMSGIDLNDLLGLHFFMASNFELYQLLTYMFMHGGWEHIILNMFMLWMFGSVVERMWGGKRFLFYYIFCGIGAGVMQEIAQFFWVYFMLDGQQALGIAESFSVMHQLSGQLNGLTTVGASGAIYALLLAFGMMFPNEKMFIIPIPVPIKAKWMVMGAIVVELFSAMAMSGDNIAHLAHLGGMIFGFFLIRYWRKHPGDGFDSSNGMSFFNNLKTKWEQRGHNRHAENHSNFKRTGNPDWDYNAGKQADQEETDRILDKIRKSGYDSLTKEEKQTLFDQSKK</sequence>
<dbReference type="EMBL" id="ACKS01000018">
    <property type="protein sequence ID" value="EFA45248.1"/>
    <property type="molecule type" value="Genomic_DNA"/>
</dbReference>
<gene>
    <name evidence="9" type="ORF">HMPREF0645_0347</name>
</gene>
<feature type="transmembrane region" description="Helical" evidence="6">
    <location>
        <begin position="49"/>
        <end position="76"/>
    </location>
</feature>
<dbReference type="HOGENOM" id="CLU_055068_4_1_10"/>
<evidence type="ECO:0000256" key="6">
    <source>
        <dbReference type="SAM" id="Phobius"/>
    </source>
</evidence>
<dbReference type="InterPro" id="IPR022764">
    <property type="entry name" value="Peptidase_S54_rhomboid_dom"/>
</dbReference>
<evidence type="ECO:0000313" key="10">
    <source>
        <dbReference type="Proteomes" id="UP000003160"/>
    </source>
</evidence>
<comment type="caution">
    <text evidence="9">The sequence shown here is derived from an EMBL/GenBank/DDBJ whole genome shotgun (WGS) entry which is preliminary data.</text>
</comment>
<feature type="region of interest" description="Disordered" evidence="5">
    <location>
        <begin position="245"/>
        <end position="279"/>
    </location>
</feature>
<dbReference type="EC" id="3.4.21.-" evidence="9"/>